<gene>
    <name evidence="2" type="ORF">V6N12_026092</name>
</gene>
<comment type="caution">
    <text evidence="2">The sequence shown here is derived from an EMBL/GenBank/DDBJ whole genome shotgun (WGS) entry which is preliminary data.</text>
</comment>
<name>A0ABR2DR85_9ROSI</name>
<reference evidence="2 3" key="1">
    <citation type="journal article" date="2024" name="G3 (Bethesda)">
        <title>Genome assembly of Hibiscus sabdariffa L. provides insights into metabolisms of medicinal natural products.</title>
        <authorList>
            <person name="Kim T."/>
        </authorList>
    </citation>
    <scope>NUCLEOTIDE SEQUENCE [LARGE SCALE GENOMIC DNA]</scope>
    <source>
        <strain evidence="2">TK-2024</strain>
        <tissue evidence="2">Old leaves</tissue>
    </source>
</reference>
<protein>
    <submittedName>
        <fullName evidence="2">Uncharacterized protein</fullName>
    </submittedName>
</protein>
<proteinExistence type="predicted"/>
<dbReference type="Proteomes" id="UP001472677">
    <property type="component" value="Unassembled WGS sequence"/>
</dbReference>
<sequence length="95" mass="10436">MVTMMEKSALLSPNEIQLGSSRERPAKKVNVMESDDTSAEGTNDAKMKDPKAEDEVFGKDVIHLNDEQADEGKDAPVKSCSCKEIAQKIGRMFFG</sequence>
<feature type="compositionally biased region" description="Basic and acidic residues" evidence="1">
    <location>
        <begin position="43"/>
        <end position="53"/>
    </location>
</feature>
<evidence type="ECO:0000256" key="1">
    <source>
        <dbReference type="SAM" id="MobiDB-lite"/>
    </source>
</evidence>
<keyword evidence="3" id="KW-1185">Reference proteome</keyword>
<evidence type="ECO:0000313" key="3">
    <source>
        <dbReference type="Proteomes" id="UP001472677"/>
    </source>
</evidence>
<feature type="region of interest" description="Disordered" evidence="1">
    <location>
        <begin position="1"/>
        <end position="53"/>
    </location>
</feature>
<accession>A0ABR2DR85</accession>
<dbReference type="EMBL" id="JBBPBM010000023">
    <property type="protein sequence ID" value="KAK8545255.1"/>
    <property type="molecule type" value="Genomic_DNA"/>
</dbReference>
<evidence type="ECO:0000313" key="2">
    <source>
        <dbReference type="EMBL" id="KAK8545255.1"/>
    </source>
</evidence>
<organism evidence="2 3">
    <name type="scientific">Hibiscus sabdariffa</name>
    <name type="common">roselle</name>
    <dbReference type="NCBI Taxonomy" id="183260"/>
    <lineage>
        <taxon>Eukaryota</taxon>
        <taxon>Viridiplantae</taxon>
        <taxon>Streptophyta</taxon>
        <taxon>Embryophyta</taxon>
        <taxon>Tracheophyta</taxon>
        <taxon>Spermatophyta</taxon>
        <taxon>Magnoliopsida</taxon>
        <taxon>eudicotyledons</taxon>
        <taxon>Gunneridae</taxon>
        <taxon>Pentapetalae</taxon>
        <taxon>rosids</taxon>
        <taxon>malvids</taxon>
        <taxon>Malvales</taxon>
        <taxon>Malvaceae</taxon>
        <taxon>Malvoideae</taxon>
        <taxon>Hibiscus</taxon>
    </lineage>
</organism>